<dbReference type="GeneID" id="40314206"/>
<dbReference type="Pfam" id="PF00169">
    <property type="entry name" value="PH"/>
    <property type="match status" value="1"/>
</dbReference>
<organism evidence="4 5">
    <name type="scientific">Trypanosoma conorhini</name>
    <dbReference type="NCBI Taxonomy" id="83891"/>
    <lineage>
        <taxon>Eukaryota</taxon>
        <taxon>Discoba</taxon>
        <taxon>Euglenozoa</taxon>
        <taxon>Kinetoplastea</taxon>
        <taxon>Metakinetoplastina</taxon>
        <taxon>Trypanosomatida</taxon>
        <taxon>Trypanosomatidae</taxon>
        <taxon>Trypanosoma</taxon>
    </lineage>
</organism>
<dbReference type="SUPFAM" id="SSF50729">
    <property type="entry name" value="PH domain-like"/>
    <property type="match status" value="1"/>
</dbReference>
<gene>
    <name evidence="4" type="ORF">Tco025E_00595</name>
</gene>
<evidence type="ECO:0000256" key="1">
    <source>
        <dbReference type="ARBA" id="ARBA00022737"/>
    </source>
</evidence>
<evidence type="ECO:0000313" key="5">
    <source>
        <dbReference type="Proteomes" id="UP000284403"/>
    </source>
</evidence>
<proteinExistence type="predicted"/>
<protein>
    <submittedName>
        <fullName evidence="4">Phosphatidylinositol-4-phosphate 5-kinase</fullName>
    </submittedName>
</protein>
<dbReference type="InterPro" id="IPR001849">
    <property type="entry name" value="PH_domain"/>
</dbReference>
<dbReference type="SMART" id="SM00233">
    <property type="entry name" value="PH"/>
    <property type="match status" value="1"/>
</dbReference>
<dbReference type="GO" id="GO:0016301">
    <property type="term" value="F:kinase activity"/>
    <property type="evidence" value="ECO:0007669"/>
    <property type="project" value="UniProtKB-KW"/>
</dbReference>
<dbReference type="Proteomes" id="UP000284403">
    <property type="component" value="Unassembled WGS sequence"/>
</dbReference>
<keyword evidence="4" id="KW-0808">Transferase</keyword>
<dbReference type="EMBL" id="MKKU01000014">
    <property type="protein sequence ID" value="RNF27158.1"/>
    <property type="molecule type" value="Genomic_DNA"/>
</dbReference>
<dbReference type="Pfam" id="PF02493">
    <property type="entry name" value="MORN"/>
    <property type="match status" value="10"/>
</dbReference>
<comment type="caution">
    <text evidence="4">The sequence shown here is derived from an EMBL/GenBank/DDBJ whole genome shotgun (WGS) entry which is preliminary data.</text>
</comment>
<dbReference type="CDD" id="cd00821">
    <property type="entry name" value="PH"/>
    <property type="match status" value="1"/>
</dbReference>
<dbReference type="PROSITE" id="PS50003">
    <property type="entry name" value="PH_DOMAIN"/>
    <property type="match status" value="1"/>
</dbReference>
<keyword evidence="5" id="KW-1185">Reference proteome</keyword>
<accession>A0A3R7PLG9</accession>
<dbReference type="RefSeq" id="XP_029232364.1">
    <property type="nucleotide sequence ID" value="XM_029367535.1"/>
</dbReference>
<dbReference type="InterPro" id="IPR011993">
    <property type="entry name" value="PH-like_dom_sf"/>
</dbReference>
<dbReference type="PANTHER" id="PTHR23084:SF263">
    <property type="entry name" value="MORN REPEAT-CONTAINING PROTEIN 1"/>
    <property type="match status" value="1"/>
</dbReference>
<dbReference type="AlphaFoldDB" id="A0A3R7PLG9"/>
<evidence type="ECO:0000259" key="3">
    <source>
        <dbReference type="PROSITE" id="PS50003"/>
    </source>
</evidence>
<dbReference type="InterPro" id="IPR003409">
    <property type="entry name" value="MORN"/>
</dbReference>
<keyword evidence="1" id="KW-0677">Repeat</keyword>
<name>A0A3R7PLG9_9TRYP</name>
<reference evidence="4 5" key="1">
    <citation type="journal article" date="2018" name="BMC Genomics">
        <title>Genomic comparison of Trypanosoma conorhini and Trypanosoma rangeli to Trypanosoma cruzi strains of high and low virulence.</title>
        <authorList>
            <person name="Bradwell K.R."/>
            <person name="Koparde V.N."/>
            <person name="Matveyev A.V."/>
            <person name="Serrano M.G."/>
            <person name="Alves J.M."/>
            <person name="Parikh H."/>
            <person name="Huang B."/>
            <person name="Lee V."/>
            <person name="Espinosa-Alvarez O."/>
            <person name="Ortiz P.A."/>
            <person name="Costa-Martins A.G."/>
            <person name="Teixeira M.M."/>
            <person name="Buck G.A."/>
        </authorList>
    </citation>
    <scope>NUCLEOTIDE SEQUENCE [LARGE SCALE GENOMIC DNA]</scope>
    <source>
        <strain evidence="4 5">025E</strain>
    </source>
</reference>
<dbReference type="OrthoDB" id="437960at2759"/>
<evidence type="ECO:0000256" key="2">
    <source>
        <dbReference type="SAM" id="MobiDB-lite"/>
    </source>
</evidence>
<keyword evidence="4" id="KW-0418">Kinase</keyword>
<dbReference type="Gene3D" id="2.30.29.30">
    <property type="entry name" value="Pleckstrin-homology domain (PH domain)/Phosphotyrosine-binding domain (PTB)"/>
    <property type="match status" value="1"/>
</dbReference>
<feature type="region of interest" description="Disordered" evidence="2">
    <location>
        <begin position="344"/>
        <end position="371"/>
    </location>
</feature>
<dbReference type="SMART" id="SM00698">
    <property type="entry name" value="MORN"/>
    <property type="match status" value="10"/>
</dbReference>
<sequence>MSDSLTDDFQGPLSAPSGYVKNAQLSGNCTYTGQVADDSMHGEGVLTTALDVYTGSFSWGMRHGQGVFRSKVEKHPTGVRLYDGAWNMDERHGIGSIEWCNGDSYEGGFFKGRPHGEKGSYAFADGRLYEGEYRHGVRHGFGRLTQRNGEYYEGEFRDGAMTGKGTGWYAGGKRVYEGSWENGGKVRGKMTFADSKRMYNGDWMNDKPHGTGEMVFANGDHYIGEFVLGKLHGAGSITYHSQDGRTYCGFFMENQPHGKGVLTMSDGSTVVGYFQRGKQLPADAAAAIEQVIQETASFSEAPAKDEPRSAVSTPRQVAATRPPSLAESLADVATTTAAVAAAKRKNTNGKVSSSQPSPQQERLEASAPLPRNNEAGISLPSILVERPSEFTMPQLPSLNPHNALLEPNGSCSHLSKKEEGELLAFSASVIAGGVPNGCKGWLEKFSIGRSYIGRRNWRRRFFVLAPFNTVVSLSYFRDELCRKPVSFLLLNTDDTRVVTRPSLRTHKEATRPGREVCIIYTEKENEYKLLLRADSEYDREYWAYTLCKLFDIIDYPSDFPLLTGS</sequence>
<dbReference type="Gene3D" id="2.20.110.10">
    <property type="entry name" value="Histone H3 K4-specific methyltransferase SET7/9 N-terminal domain"/>
    <property type="match status" value="3"/>
</dbReference>
<feature type="region of interest" description="Disordered" evidence="2">
    <location>
        <begin position="297"/>
        <end position="326"/>
    </location>
</feature>
<feature type="compositionally biased region" description="Polar residues" evidence="2">
    <location>
        <begin position="348"/>
        <end position="360"/>
    </location>
</feature>
<dbReference type="PANTHER" id="PTHR23084">
    <property type="entry name" value="PHOSPHATIDYLINOSITOL-4-PHOSPHATE 5-KINASE RELATED"/>
    <property type="match status" value="1"/>
</dbReference>
<evidence type="ECO:0000313" key="4">
    <source>
        <dbReference type="EMBL" id="RNF27158.1"/>
    </source>
</evidence>
<feature type="domain" description="PH" evidence="3">
    <location>
        <begin position="435"/>
        <end position="551"/>
    </location>
</feature>
<dbReference type="SUPFAM" id="SSF82185">
    <property type="entry name" value="Histone H3 K4-specific methyltransferase SET7/9 N-terminal domain"/>
    <property type="match status" value="2"/>
</dbReference>